<protein>
    <submittedName>
        <fullName evidence="6">G protein-coupled receptor</fullName>
    </submittedName>
</protein>
<dbReference type="GO" id="GO:0016020">
    <property type="term" value="C:membrane"/>
    <property type="evidence" value="ECO:0007669"/>
    <property type="project" value="UniProtKB-SubCell"/>
</dbReference>
<dbReference type="Proteomes" id="UP000005239">
    <property type="component" value="Unassembled WGS sequence"/>
</dbReference>
<dbReference type="InterPro" id="IPR050920">
    <property type="entry name" value="Nematode_rcpt-like_delta"/>
</dbReference>
<reference evidence="7" key="1">
    <citation type="journal article" date="2008" name="Nat. Genet.">
        <title>The Pristionchus pacificus genome provides a unique perspective on nematode lifestyle and parasitism.</title>
        <authorList>
            <person name="Dieterich C."/>
            <person name="Clifton S.W."/>
            <person name="Schuster L.N."/>
            <person name="Chinwalla A."/>
            <person name="Delehaunty K."/>
            <person name="Dinkelacker I."/>
            <person name="Fulton L."/>
            <person name="Fulton R."/>
            <person name="Godfrey J."/>
            <person name="Minx P."/>
            <person name="Mitreva M."/>
            <person name="Roeseler W."/>
            <person name="Tian H."/>
            <person name="Witte H."/>
            <person name="Yang S.P."/>
            <person name="Wilson R.K."/>
            <person name="Sommer R.J."/>
        </authorList>
    </citation>
    <scope>NUCLEOTIDE SEQUENCE [LARGE SCALE GENOMIC DNA]</scope>
    <source>
        <strain evidence="7">PS312</strain>
    </source>
</reference>
<accession>A0A8R1YJF0</accession>
<dbReference type="PANTHER" id="PTHR22945:SF40">
    <property type="entry name" value="SERPENTINE RECEPTOR, CLASS D (DELTA)-RELATED"/>
    <property type="match status" value="1"/>
</dbReference>
<comment type="subcellular location">
    <subcellularLocation>
        <location evidence="1">Membrane</location>
        <topology evidence="1">Multi-pass membrane protein</topology>
    </subcellularLocation>
</comment>
<comment type="similarity">
    <text evidence="2">Belongs to the nematode receptor-like protein srd family.</text>
</comment>
<evidence type="ECO:0000256" key="3">
    <source>
        <dbReference type="ARBA" id="ARBA00022692"/>
    </source>
</evidence>
<evidence type="ECO:0000256" key="2">
    <source>
        <dbReference type="ARBA" id="ARBA00009166"/>
    </source>
</evidence>
<sequence length="320" mass="35994">MVDGRLFVDSTAVISILEGPCIMISERLCSITAGYMHINMIHSNTIVCISFWYRLRILTAKGPVGRIRLQAAILLLFIPHMFQIACTCITVSPREILEATVDRFYEHNNCSIEHHVLFGFNDISELRPALIMAYLVFIPIVINTYIVRARKQLLATFNNKLNIMSTKSRAIHKSFEKVLTISTATTTIIVPPLMSINALIQFMFEFHSPGLEGLFYDSVIFPTIVNPSTTLYFVAEYRELMSFGIHIFVYLLLVVYGISVNVVTIAVILERNSKTMKYSLLLLNTSIFGLSSNLAPFCRDSFSVFLDSNTAFCVSSGPNS</sequence>
<evidence type="ECO:0000313" key="7">
    <source>
        <dbReference type="Proteomes" id="UP000005239"/>
    </source>
</evidence>
<accession>A0A2A6CMA4</accession>
<dbReference type="Pfam" id="PF10317">
    <property type="entry name" value="7TM_GPCR_Srd"/>
    <property type="match status" value="1"/>
</dbReference>
<organism evidence="6 7">
    <name type="scientific">Pristionchus pacificus</name>
    <name type="common">Parasitic nematode worm</name>
    <dbReference type="NCBI Taxonomy" id="54126"/>
    <lineage>
        <taxon>Eukaryota</taxon>
        <taxon>Metazoa</taxon>
        <taxon>Ecdysozoa</taxon>
        <taxon>Nematoda</taxon>
        <taxon>Chromadorea</taxon>
        <taxon>Rhabditida</taxon>
        <taxon>Rhabditina</taxon>
        <taxon>Diplogasteromorpha</taxon>
        <taxon>Diplogasteroidea</taxon>
        <taxon>Neodiplogasteridae</taxon>
        <taxon>Pristionchus</taxon>
    </lineage>
</organism>
<dbReference type="EnsemblMetazoa" id="PPA29587.1">
    <property type="protein sequence ID" value="PPA29587.1"/>
    <property type="gene ID" value="WBGene00119141"/>
</dbReference>
<evidence type="ECO:0000256" key="5">
    <source>
        <dbReference type="ARBA" id="ARBA00023136"/>
    </source>
</evidence>
<evidence type="ECO:0000313" key="6">
    <source>
        <dbReference type="EnsemblMetazoa" id="PPA29587.1"/>
    </source>
</evidence>
<keyword evidence="3" id="KW-0812">Transmembrane</keyword>
<evidence type="ECO:0000256" key="4">
    <source>
        <dbReference type="ARBA" id="ARBA00022989"/>
    </source>
</evidence>
<keyword evidence="7" id="KW-1185">Reference proteome</keyword>
<proteinExistence type="inferred from homology"/>
<keyword evidence="5" id="KW-0472">Membrane</keyword>
<name>A0A2A6CMA4_PRIPA</name>
<dbReference type="InterPro" id="IPR019421">
    <property type="entry name" value="7TM_GPCR_serpentine_rcpt_Srd"/>
</dbReference>
<gene>
    <name evidence="6" type="primary">WBGene00119141</name>
</gene>
<evidence type="ECO:0000256" key="1">
    <source>
        <dbReference type="ARBA" id="ARBA00004141"/>
    </source>
</evidence>
<dbReference type="AlphaFoldDB" id="A0A2A6CMA4"/>
<dbReference type="PANTHER" id="PTHR22945">
    <property type="entry name" value="SERPENTINE RECEPTOR, CLASS D DELTA"/>
    <property type="match status" value="1"/>
</dbReference>
<reference evidence="6" key="2">
    <citation type="submission" date="2022-06" db="UniProtKB">
        <authorList>
            <consortium name="EnsemblMetazoa"/>
        </authorList>
    </citation>
    <scope>IDENTIFICATION</scope>
    <source>
        <strain evidence="6">PS312</strain>
    </source>
</reference>
<keyword evidence="4" id="KW-1133">Transmembrane helix</keyword>